<dbReference type="EMBL" id="KV441488">
    <property type="protein sequence ID" value="OAG16741.1"/>
    <property type="molecule type" value="Genomic_DNA"/>
</dbReference>
<dbReference type="Proteomes" id="UP000077248">
    <property type="component" value="Unassembled WGS sequence"/>
</dbReference>
<dbReference type="STRING" id="5599.A0A177DBN8"/>
<sequence length="714" mass="80647">MKTSASCSVRDLYRPLESSIQTMTRDHRSIVNHLNAASRQATPLQVDGRTMLVFCGLQTTKASIEEGKGFFDGSTLSARFSRTIIEILATSESPGFGSCFGSVRPILCFNNLYQWVGNEIQSGNVSNDVFYQWLSLIKPLIIVTLGKEVAKVINKKSGYTPIENLVRAAGRARVVNRDKEEEAILILLLHPGFDRRSQQSSLQRRMFFLPNIAVWVYLDSTLKALQEERSRPWSRQELCQSINAIAQRKLQQSGFYDALNSVSEHFLVEQAKAHPISHRINSEPAHDVRSPILRPFHSNTVASDKAECFFSDCGVHMRSFFEGIADGLRTAQGNPFSRERQRQIKSLYRPRIESLTTYLDPANQTGWTDFLMHQPEGCPLVACVEALEERQSMPLAKANLLRLYECRDLDQFSSRRTALSSICADFSARQLEWIKMQQRRGPEKFSPAIEHQQVRGICVYVSLSGTLTICGEVHGIQKQARIKHKAIAVKTWLDKRTIDVKAKRIDVLDGHGDKLHTVSRNSCKSKDLCALWDFMLGLDHATVSSGIVVAQQAGSHDKESSREPDVINFERNLGQVKKSGKPPLRQNQLGSRTQNSPPQKIDALWLLNQFVNERFPAGGLFWTGTPTLFPESTADLQGFREFLRQPPYSDHSWSTEWLELLDEPNSLVTLSTSLKWLRNVQILRKNAASSTTSQGNVLRRQCSVYKLGPRKDGW</sequence>
<dbReference type="AlphaFoldDB" id="A0A177DBN8"/>
<evidence type="ECO:0000256" key="1">
    <source>
        <dbReference type="SAM" id="MobiDB-lite"/>
    </source>
</evidence>
<evidence type="ECO:0000313" key="2">
    <source>
        <dbReference type="EMBL" id="OAG16741.1"/>
    </source>
</evidence>
<protein>
    <recommendedName>
        <fullName evidence="4">Uracil-DNA glycosylase-like domain-containing protein</fullName>
    </recommendedName>
</protein>
<proteinExistence type="predicted"/>
<evidence type="ECO:0000313" key="3">
    <source>
        <dbReference type="Proteomes" id="UP000077248"/>
    </source>
</evidence>
<dbReference type="KEGG" id="aalt:CC77DRAFT_338172"/>
<dbReference type="RefSeq" id="XP_018382162.1">
    <property type="nucleotide sequence ID" value="XM_018531322.1"/>
</dbReference>
<accession>A0A177DBN8</accession>
<name>A0A177DBN8_ALTAL</name>
<gene>
    <name evidence="2" type="ORF">CC77DRAFT_338172</name>
</gene>
<dbReference type="GeneID" id="29116916"/>
<evidence type="ECO:0008006" key="4">
    <source>
        <dbReference type="Google" id="ProtNLM"/>
    </source>
</evidence>
<dbReference type="VEuPathDB" id="FungiDB:CC77DRAFT_338172"/>
<feature type="compositionally biased region" description="Polar residues" evidence="1">
    <location>
        <begin position="585"/>
        <end position="597"/>
    </location>
</feature>
<reference evidence="2 3" key="1">
    <citation type="submission" date="2016-05" db="EMBL/GenBank/DDBJ databases">
        <title>Comparative analysis of secretome profiles of manganese(II)-oxidizing ascomycete fungi.</title>
        <authorList>
            <consortium name="DOE Joint Genome Institute"/>
            <person name="Zeiner C.A."/>
            <person name="Purvine S.O."/>
            <person name="Zink E.M."/>
            <person name="Wu S."/>
            <person name="Pasa-Tolic L."/>
            <person name="Chaput D.L."/>
            <person name="Haridas S."/>
            <person name="Grigoriev I.V."/>
            <person name="Santelli C.M."/>
            <person name="Hansel C.M."/>
        </authorList>
    </citation>
    <scope>NUCLEOTIDE SEQUENCE [LARGE SCALE GENOMIC DNA]</scope>
    <source>
        <strain evidence="2 3">SRC1lrK2f</strain>
    </source>
</reference>
<keyword evidence="3" id="KW-1185">Reference proteome</keyword>
<feature type="region of interest" description="Disordered" evidence="1">
    <location>
        <begin position="572"/>
        <end position="597"/>
    </location>
</feature>
<organism evidence="2 3">
    <name type="scientific">Alternaria alternata</name>
    <name type="common">Alternaria rot fungus</name>
    <name type="synonym">Torula alternata</name>
    <dbReference type="NCBI Taxonomy" id="5599"/>
    <lineage>
        <taxon>Eukaryota</taxon>
        <taxon>Fungi</taxon>
        <taxon>Dikarya</taxon>
        <taxon>Ascomycota</taxon>
        <taxon>Pezizomycotina</taxon>
        <taxon>Dothideomycetes</taxon>
        <taxon>Pleosporomycetidae</taxon>
        <taxon>Pleosporales</taxon>
        <taxon>Pleosporineae</taxon>
        <taxon>Pleosporaceae</taxon>
        <taxon>Alternaria</taxon>
        <taxon>Alternaria sect. Alternaria</taxon>
        <taxon>Alternaria alternata complex</taxon>
    </lineage>
</organism>